<dbReference type="Proteomes" id="UP000287410">
    <property type="component" value="Unassembled WGS sequence"/>
</dbReference>
<dbReference type="Gene3D" id="3.30.2310.20">
    <property type="entry name" value="RelE-like"/>
    <property type="match status" value="1"/>
</dbReference>
<evidence type="ECO:0000313" key="3">
    <source>
        <dbReference type="Proteomes" id="UP000287410"/>
    </source>
</evidence>
<name>A0ABY0C1Y3_9GAMM</name>
<organism evidence="2 3">
    <name type="scientific">Aliidiomarina sedimenti</name>
    <dbReference type="NCBI Taxonomy" id="1933879"/>
    <lineage>
        <taxon>Bacteria</taxon>
        <taxon>Pseudomonadati</taxon>
        <taxon>Pseudomonadota</taxon>
        <taxon>Gammaproteobacteria</taxon>
        <taxon>Alteromonadales</taxon>
        <taxon>Idiomarinaceae</taxon>
        <taxon>Aliidiomarina</taxon>
    </lineage>
</organism>
<dbReference type="RefSeq" id="WP_126787756.1">
    <property type="nucleotide sequence ID" value="NZ_PIPN01000001.1"/>
</dbReference>
<comment type="caution">
    <text evidence="2">The sequence shown here is derived from an EMBL/GenBank/DDBJ whole genome shotgun (WGS) entry which is preliminary data.</text>
</comment>
<proteinExistence type="predicted"/>
<evidence type="ECO:0000256" key="1">
    <source>
        <dbReference type="ARBA" id="ARBA00022649"/>
    </source>
</evidence>
<protein>
    <submittedName>
        <fullName evidence="2">Plasmid stabilization protein</fullName>
    </submittedName>
</protein>
<sequence length="99" mass="11079">MKLVYTDNAIGDLKCLRAFIGAHDGAAANRIAAELIARIALLPDFPKLGTPVQMAPVPENIRDMVFGKYVVRYSLHTNTIIILRVWHGLENERRSFSSE</sequence>
<accession>A0ABY0C1Y3</accession>
<dbReference type="InterPro" id="IPR007712">
    <property type="entry name" value="RelE/ParE_toxin"/>
</dbReference>
<reference evidence="2 3" key="1">
    <citation type="journal article" date="2018" name="Front. Microbiol.">
        <title>Genome-Based Analysis Reveals the Taxonomy and Diversity of the Family Idiomarinaceae.</title>
        <authorList>
            <person name="Liu Y."/>
            <person name="Lai Q."/>
            <person name="Shao Z."/>
        </authorList>
    </citation>
    <scope>NUCLEOTIDE SEQUENCE [LARGE SCALE GENOMIC DNA]</scope>
    <source>
        <strain evidence="2 3">GBSy1</strain>
    </source>
</reference>
<gene>
    <name evidence="2" type="ORF">CWE12_01215</name>
</gene>
<keyword evidence="1" id="KW-1277">Toxin-antitoxin system</keyword>
<keyword evidence="3" id="KW-1185">Reference proteome</keyword>
<dbReference type="InterPro" id="IPR035093">
    <property type="entry name" value="RelE/ParE_toxin_dom_sf"/>
</dbReference>
<dbReference type="Pfam" id="PF05016">
    <property type="entry name" value="ParE_toxin"/>
    <property type="match status" value="1"/>
</dbReference>
<evidence type="ECO:0000313" key="2">
    <source>
        <dbReference type="EMBL" id="RUO31648.1"/>
    </source>
</evidence>
<dbReference type="EMBL" id="PIPN01000001">
    <property type="protein sequence ID" value="RUO31648.1"/>
    <property type="molecule type" value="Genomic_DNA"/>
</dbReference>